<reference evidence="2" key="2">
    <citation type="journal article" date="2015" name="Data Brief">
        <title>Shoot transcriptome of the giant reed, Arundo donax.</title>
        <authorList>
            <person name="Barrero R.A."/>
            <person name="Guerrero F.D."/>
            <person name="Moolhuijzen P."/>
            <person name="Goolsby J.A."/>
            <person name="Tidwell J."/>
            <person name="Bellgard S.E."/>
            <person name="Bellgard M.I."/>
        </authorList>
    </citation>
    <scope>NUCLEOTIDE SEQUENCE</scope>
    <source>
        <tissue evidence="2">Shoot tissue taken approximately 20 cm above the soil surface</tissue>
    </source>
</reference>
<feature type="region of interest" description="Disordered" evidence="1">
    <location>
        <begin position="1"/>
        <end position="25"/>
    </location>
</feature>
<evidence type="ECO:0000313" key="2">
    <source>
        <dbReference type="EMBL" id="JAE04171.1"/>
    </source>
</evidence>
<name>A0A0A9F233_ARUDO</name>
<dbReference type="AlphaFoldDB" id="A0A0A9F233"/>
<organism evidence="2">
    <name type="scientific">Arundo donax</name>
    <name type="common">Giant reed</name>
    <name type="synonym">Donax arundinaceus</name>
    <dbReference type="NCBI Taxonomy" id="35708"/>
    <lineage>
        <taxon>Eukaryota</taxon>
        <taxon>Viridiplantae</taxon>
        <taxon>Streptophyta</taxon>
        <taxon>Embryophyta</taxon>
        <taxon>Tracheophyta</taxon>
        <taxon>Spermatophyta</taxon>
        <taxon>Magnoliopsida</taxon>
        <taxon>Liliopsida</taxon>
        <taxon>Poales</taxon>
        <taxon>Poaceae</taxon>
        <taxon>PACMAD clade</taxon>
        <taxon>Arundinoideae</taxon>
        <taxon>Arundineae</taxon>
        <taxon>Arundo</taxon>
    </lineage>
</organism>
<protein>
    <submittedName>
        <fullName evidence="2">Uncharacterized protein</fullName>
    </submittedName>
</protein>
<evidence type="ECO:0000256" key="1">
    <source>
        <dbReference type="SAM" id="MobiDB-lite"/>
    </source>
</evidence>
<reference evidence="2" key="1">
    <citation type="submission" date="2014-09" db="EMBL/GenBank/DDBJ databases">
        <authorList>
            <person name="Magalhaes I.L.F."/>
            <person name="Oliveira U."/>
            <person name="Santos F.R."/>
            <person name="Vidigal T.H.D.A."/>
            <person name="Brescovit A.D."/>
            <person name="Santos A.J."/>
        </authorList>
    </citation>
    <scope>NUCLEOTIDE SEQUENCE</scope>
    <source>
        <tissue evidence="2">Shoot tissue taken approximately 20 cm above the soil surface</tissue>
    </source>
</reference>
<accession>A0A0A9F233</accession>
<sequence length="33" mass="3583">MMKSSSNLALHWDGQTSHGNKNSSISTLNLCYG</sequence>
<dbReference type="EMBL" id="GBRH01193725">
    <property type="protein sequence ID" value="JAE04171.1"/>
    <property type="molecule type" value="Transcribed_RNA"/>
</dbReference>
<proteinExistence type="predicted"/>